<keyword evidence="1" id="KW-1133">Transmembrane helix</keyword>
<feature type="transmembrane region" description="Helical" evidence="1">
    <location>
        <begin position="57"/>
        <end position="78"/>
    </location>
</feature>
<evidence type="ECO:0000313" key="2">
    <source>
        <dbReference type="EMBL" id="AUV81571.1"/>
    </source>
</evidence>
<dbReference type="AlphaFoldDB" id="A0A2I8VI19"/>
<feature type="transmembrane region" description="Helical" evidence="1">
    <location>
        <begin position="12"/>
        <end position="31"/>
    </location>
</feature>
<accession>A0A2I8VI19</accession>
<protein>
    <submittedName>
        <fullName evidence="2">Uncharacterized protein</fullName>
    </submittedName>
</protein>
<name>A0A2I8VI19_9EURY</name>
<evidence type="ECO:0000256" key="1">
    <source>
        <dbReference type="SAM" id="Phobius"/>
    </source>
</evidence>
<keyword evidence="3" id="KW-1185">Reference proteome</keyword>
<evidence type="ECO:0000313" key="3">
    <source>
        <dbReference type="Proteomes" id="UP000236584"/>
    </source>
</evidence>
<dbReference type="KEGG" id="srub:C2R22_07795"/>
<keyword evidence="1" id="KW-0472">Membrane</keyword>
<proteinExistence type="predicted"/>
<sequence>MEHGSGRVVTSTRGLGLAVLAVSALLARVPWGDVGLPLGTLPGVRLAPEWVVAAGPFPGWVGVGLESLLVWLLVCLALPSCTPSGRAH</sequence>
<keyword evidence="1" id="KW-0812">Transmembrane</keyword>
<gene>
    <name evidence="2" type="ORF">C2R22_07795</name>
</gene>
<dbReference type="Proteomes" id="UP000236584">
    <property type="component" value="Chromosome"/>
</dbReference>
<dbReference type="EMBL" id="CP026309">
    <property type="protein sequence ID" value="AUV81571.1"/>
    <property type="molecule type" value="Genomic_DNA"/>
</dbReference>
<reference evidence="2 3" key="1">
    <citation type="submission" date="2018-01" db="EMBL/GenBank/DDBJ databases">
        <title>Complete genome sequence of Salinigranum rubrum GX10T, an extremely halophilic archaeon isolated from a marine solar saltern.</title>
        <authorList>
            <person name="Han S."/>
        </authorList>
    </citation>
    <scope>NUCLEOTIDE SEQUENCE [LARGE SCALE GENOMIC DNA]</scope>
    <source>
        <strain evidence="2 3">GX10</strain>
    </source>
</reference>
<organism evidence="2 3">
    <name type="scientific">Salinigranum rubrum</name>
    <dbReference type="NCBI Taxonomy" id="755307"/>
    <lineage>
        <taxon>Archaea</taxon>
        <taxon>Methanobacteriati</taxon>
        <taxon>Methanobacteriota</taxon>
        <taxon>Stenosarchaea group</taxon>
        <taxon>Halobacteria</taxon>
        <taxon>Halobacteriales</taxon>
        <taxon>Haloferacaceae</taxon>
        <taxon>Salinigranum</taxon>
    </lineage>
</organism>